<proteinExistence type="predicted"/>
<dbReference type="RefSeq" id="XP_001452000.1">
    <property type="nucleotide sequence ID" value="XM_001451963.1"/>
</dbReference>
<evidence type="ECO:0000313" key="1">
    <source>
        <dbReference type="EMBL" id="CAK84603.1"/>
    </source>
</evidence>
<dbReference type="GeneID" id="5037785"/>
<dbReference type="OrthoDB" id="10373449at2759"/>
<evidence type="ECO:0008006" key="3">
    <source>
        <dbReference type="Google" id="ProtNLM"/>
    </source>
</evidence>
<dbReference type="InterPro" id="IPR013083">
    <property type="entry name" value="Znf_RING/FYVE/PHD"/>
</dbReference>
<sequence length="372" mass="43867">MFKQPPQLHIKQQEKLGTNHQFNFNSLRDLQKNTNEKRTSKQNFQSIFDNIITLLKELRVRQQQIQSYVQNEIIDMNQKLDQASKQLLLAIEQYQQGEKEENHLESTLNSSKQHFFNQQSQNPTNNKEIIQIKLQQQDSHSISSSSSKFFINKNVIENSQINQSSQSLMKPNLMQIYTKSKHGDFFDQITNINKQTQNPISEKTQNKNSNVGFLHNLINSQKPKDTAIKNKTNITEENQDNSLLKTQYANQSSCYYCGKAFDSEFILTPCYHNYHDPCLREHYELLLKEYKNQKQIVCMCKMKLPQLFISRSLKVNLESLLQKQVEVIKEKIKSQIDWCVKCKFFWIRRMSDTYTRQCKMCDQNGVIIIKSK</sequence>
<accession>A0DNI6</accession>
<reference evidence="1 2" key="1">
    <citation type="journal article" date="2006" name="Nature">
        <title>Global trends of whole-genome duplications revealed by the ciliate Paramecium tetraurelia.</title>
        <authorList>
            <consortium name="Genoscope"/>
            <person name="Aury J.-M."/>
            <person name="Jaillon O."/>
            <person name="Duret L."/>
            <person name="Noel B."/>
            <person name="Jubin C."/>
            <person name="Porcel B.M."/>
            <person name="Segurens B."/>
            <person name="Daubin V."/>
            <person name="Anthouard V."/>
            <person name="Aiach N."/>
            <person name="Arnaiz O."/>
            <person name="Billaut A."/>
            <person name="Beisson J."/>
            <person name="Blanc I."/>
            <person name="Bouhouche K."/>
            <person name="Camara F."/>
            <person name="Duharcourt S."/>
            <person name="Guigo R."/>
            <person name="Gogendeau D."/>
            <person name="Katinka M."/>
            <person name="Keller A.-M."/>
            <person name="Kissmehl R."/>
            <person name="Klotz C."/>
            <person name="Koll F."/>
            <person name="Le Moue A."/>
            <person name="Lepere C."/>
            <person name="Malinsky S."/>
            <person name="Nowacki M."/>
            <person name="Nowak J.K."/>
            <person name="Plattner H."/>
            <person name="Poulain J."/>
            <person name="Ruiz F."/>
            <person name="Serrano V."/>
            <person name="Zagulski M."/>
            <person name="Dessen P."/>
            <person name="Betermier M."/>
            <person name="Weissenbach J."/>
            <person name="Scarpelli C."/>
            <person name="Schachter V."/>
            <person name="Sperling L."/>
            <person name="Meyer E."/>
            <person name="Cohen J."/>
            <person name="Wincker P."/>
        </authorList>
    </citation>
    <scope>NUCLEOTIDE SEQUENCE [LARGE SCALE GENOMIC DNA]</scope>
    <source>
        <strain evidence="1 2">Stock d4-2</strain>
    </source>
</reference>
<gene>
    <name evidence="1" type="ORF">GSPATT00018799001</name>
</gene>
<protein>
    <recommendedName>
        <fullName evidence="3">RING-type domain-containing protein</fullName>
    </recommendedName>
</protein>
<evidence type="ECO:0000313" key="2">
    <source>
        <dbReference type="Proteomes" id="UP000000600"/>
    </source>
</evidence>
<dbReference type="EMBL" id="CT868518">
    <property type="protein sequence ID" value="CAK84603.1"/>
    <property type="molecule type" value="Genomic_DNA"/>
</dbReference>
<dbReference type="HOGENOM" id="CLU_744878_0_0_1"/>
<organism evidence="1 2">
    <name type="scientific">Paramecium tetraurelia</name>
    <dbReference type="NCBI Taxonomy" id="5888"/>
    <lineage>
        <taxon>Eukaryota</taxon>
        <taxon>Sar</taxon>
        <taxon>Alveolata</taxon>
        <taxon>Ciliophora</taxon>
        <taxon>Intramacronucleata</taxon>
        <taxon>Oligohymenophorea</taxon>
        <taxon>Peniculida</taxon>
        <taxon>Parameciidae</taxon>
        <taxon>Paramecium</taxon>
    </lineage>
</organism>
<dbReference type="Gene3D" id="3.30.40.10">
    <property type="entry name" value="Zinc/RING finger domain, C3HC4 (zinc finger)"/>
    <property type="match status" value="1"/>
</dbReference>
<dbReference type="KEGG" id="ptm:GSPATT00018799001"/>
<dbReference type="AlphaFoldDB" id="A0DNI6"/>
<dbReference type="InParanoid" id="A0DNI6"/>
<dbReference type="OMA" id="CKFFWIR"/>
<dbReference type="SUPFAM" id="SSF57850">
    <property type="entry name" value="RING/U-box"/>
    <property type="match status" value="1"/>
</dbReference>
<name>A0DNI6_PARTE</name>
<dbReference type="Proteomes" id="UP000000600">
    <property type="component" value="Unassembled WGS sequence"/>
</dbReference>
<keyword evidence="2" id="KW-1185">Reference proteome</keyword>